<dbReference type="PANTHER" id="PTHR43941:SF1">
    <property type="entry name" value="STRUCTURAL MAINTENANCE OF CHROMOSOMES PROTEIN 2"/>
    <property type="match status" value="1"/>
</dbReference>
<accession>A0ABD3PXG9</accession>
<feature type="coiled-coil region" evidence="1">
    <location>
        <begin position="740"/>
        <end position="834"/>
    </location>
</feature>
<feature type="compositionally biased region" description="Acidic residues" evidence="2">
    <location>
        <begin position="313"/>
        <end position="326"/>
    </location>
</feature>
<protein>
    <submittedName>
        <fullName evidence="3">Uncharacterized protein</fullName>
    </submittedName>
</protein>
<feature type="coiled-coil region" evidence="1">
    <location>
        <begin position="977"/>
        <end position="1110"/>
    </location>
</feature>
<dbReference type="Proteomes" id="UP001516023">
    <property type="component" value="Unassembled WGS sequence"/>
</dbReference>
<comment type="caution">
    <text evidence="3">The sequence shown here is derived from an EMBL/GenBank/DDBJ whole genome shotgun (WGS) entry which is preliminary data.</text>
</comment>
<dbReference type="SUPFAM" id="SSF57997">
    <property type="entry name" value="Tropomyosin"/>
    <property type="match status" value="1"/>
</dbReference>
<feature type="region of interest" description="Disordered" evidence="2">
    <location>
        <begin position="279"/>
        <end position="328"/>
    </location>
</feature>
<feature type="coiled-coil region" evidence="1">
    <location>
        <begin position="353"/>
        <end position="483"/>
    </location>
</feature>
<organism evidence="3 4">
    <name type="scientific">Cyclotella cryptica</name>
    <dbReference type="NCBI Taxonomy" id="29204"/>
    <lineage>
        <taxon>Eukaryota</taxon>
        <taxon>Sar</taxon>
        <taxon>Stramenopiles</taxon>
        <taxon>Ochrophyta</taxon>
        <taxon>Bacillariophyta</taxon>
        <taxon>Coscinodiscophyceae</taxon>
        <taxon>Thalassiosirophycidae</taxon>
        <taxon>Stephanodiscales</taxon>
        <taxon>Stephanodiscaceae</taxon>
        <taxon>Cyclotella</taxon>
    </lineage>
</organism>
<feature type="region of interest" description="Disordered" evidence="2">
    <location>
        <begin position="25"/>
        <end position="83"/>
    </location>
</feature>
<name>A0ABD3PXG9_9STRA</name>
<feature type="coiled-coil region" evidence="1">
    <location>
        <begin position="633"/>
        <end position="712"/>
    </location>
</feature>
<feature type="compositionally biased region" description="Basic and acidic residues" evidence="2">
    <location>
        <begin position="201"/>
        <end position="215"/>
    </location>
</feature>
<feature type="region of interest" description="Disordered" evidence="2">
    <location>
        <begin position="174"/>
        <end position="254"/>
    </location>
</feature>
<evidence type="ECO:0000313" key="3">
    <source>
        <dbReference type="EMBL" id="KAL3790845.1"/>
    </source>
</evidence>
<sequence length="1682" mass="190774">MASSSACTSKVTPSIARFRQLIAEKKLQCSTPPSEDLAERADSISNSNNVNNENANNENHHPNNASQPTASHTPAKSKARTLGSARIRKLAESPSEDNVELESSTWAMMGNHLDETMDDASFASMESAQLTFHTCDLAITPANFKNAPSDDDEWRDDEIRELLFSPLFKEKQMLNDGPMENAPEHTTKNANASTSSGLNLNEKDENQPKGVKWDLGDGGMETPKNSLGHTAFRKSPCVKGEMTPTKGQHERPDALNESVVISDDEEEDFVSEEVHGDLFHSDANNSNQNEGFEDVGGSIDSPPSIRPSRAFEEDSSEETVTDDAEDHDIVGVSGMAPTVLDSHAASTNTSPTKANLRERLKFLATEVRFADQTCVELSEKLKNEKSKTGRYEHDLGHAKEENNRLLKQHESIIQENAKLKAMFQAQKEQTSLQLEEYRAQIANLEASNRSHLSDWECRYQSHLKNTENQINALNERLAQSLAVNSTLQTKLDKWESKLTSDQSSQDIISALKERAESAESSASKADATIQAMQARIYDLQGLCDQKQNTIQRERNEREMVEIDRDNLLKQCEELHQQLTDWHHSALDTSGELYFNDDGSALQDFIDELKFTPVKGVGYEADADHRTPTSNLLARTLRSELKRRNDALNQLEVAELEVEKLENALSELRMDFEEVKANNELMEEELQEKCLCIKELNEELSRKDAKISVLMEEIDLIGTESVVSLDGIMGSSSNSNQGITTKEMQHTIEDLEDRLQVTEVAMESTEDELLFTRRKLHETETLSDEIAGQLESAEQELADAKHQILEYDDQYDSLKNELNEVIKELQETKDFSEFQTRTVDAMKTQCANNEKRIKEFSIQLKSSLQALVKVEKILRTYEDSDDLAKKKLGEQSRKITRLEDTIKGIKDYLSTRDSESSSSETPMTHLLAQSPMTNLSSVWTTTPESALSGDSFYLEKLSELRSELSSAQDRCCQIEKERDDVSNELKRALQCVQEYRDEISNQEHEHAEETRSLRSQVENTLAQKEELVRKCQQLETKVSTISNELTKQTIQNNTSARGIAAAQNEASRQMAVVLRNNAEALKENESLRLDLNSLKLELENVNSLLKACNAECEGSHKEVKAARAAFECLQAESLLTKTNLINIEENCSKLKNSLAHKEEELKTITRRLTEVNELLECERTKFAETKQLLEARFQEEMKRQKATIDDLEFQITETEELRKASDESFQNASDRIKVLESMMQTKDHECELLKAECSDLTALLQKKSGELTNLENNLAGAEEELNEAQTTMHDQLQRIEQLNAKVEESKLCMGAYEESLVNYERQVHCLQNENSNLERELQDCLHGHQSIMFEKENQINKLKEALCNRQNLFDEQLAKAKQERDTATADFEAMVKMLQTQLHSKDENVEQTKSLLAEKERLLIEKDSIINECTAVISDLKAEVLEQNESQNKLEDEMIRKQGQIETLQNSLTEAEEEVANATGKLYSLEMTYEDLVQSKAAVQRELDSSLMDIERLKMLHQDDQSTSNSLIKDLKSEIDSLYSYKISAQDSVSALTEEMRVAKEKLEKAEKKLKDELQTKTKQHNDISELLVKNASLTKKCDIFKEKMKQLNNKVRDWEASYKLQNQDLVDYGREISRLNTEKNTLKEELLAVRGSSERYKSKLNRINQAVNTPDGANYHHHPTTI</sequence>
<gene>
    <name evidence="3" type="ORF">HJC23_004475</name>
</gene>
<feature type="coiled-coil region" evidence="1">
    <location>
        <begin position="508"/>
        <end position="577"/>
    </location>
</feature>
<feature type="compositionally biased region" description="Polar residues" evidence="2">
    <location>
        <begin position="188"/>
        <end position="199"/>
    </location>
</feature>
<feature type="coiled-coil region" evidence="1">
    <location>
        <begin position="1548"/>
        <end position="1645"/>
    </location>
</feature>
<keyword evidence="1" id="KW-0175">Coiled coil</keyword>
<evidence type="ECO:0000256" key="2">
    <source>
        <dbReference type="SAM" id="MobiDB-lite"/>
    </source>
</evidence>
<reference evidence="3 4" key="1">
    <citation type="journal article" date="2020" name="G3 (Bethesda)">
        <title>Improved Reference Genome for Cyclotella cryptica CCMP332, a Model for Cell Wall Morphogenesis, Salinity Adaptation, and Lipid Production in Diatoms (Bacillariophyta).</title>
        <authorList>
            <person name="Roberts W.R."/>
            <person name="Downey K.M."/>
            <person name="Ruck E.C."/>
            <person name="Traller J.C."/>
            <person name="Alverson A.J."/>
        </authorList>
    </citation>
    <scope>NUCLEOTIDE SEQUENCE [LARGE SCALE GENOMIC DNA]</scope>
    <source>
        <strain evidence="3 4">CCMP332</strain>
    </source>
</reference>
<keyword evidence="4" id="KW-1185">Reference proteome</keyword>
<feature type="coiled-coil region" evidence="1">
    <location>
        <begin position="1139"/>
        <end position="1216"/>
    </location>
</feature>
<feature type="compositionally biased region" description="Low complexity" evidence="2">
    <location>
        <begin position="298"/>
        <end position="308"/>
    </location>
</feature>
<feature type="coiled-coil region" evidence="1">
    <location>
        <begin position="1432"/>
        <end position="1487"/>
    </location>
</feature>
<dbReference type="EMBL" id="JABMIG020000121">
    <property type="protein sequence ID" value="KAL3790845.1"/>
    <property type="molecule type" value="Genomic_DNA"/>
</dbReference>
<evidence type="ECO:0000256" key="1">
    <source>
        <dbReference type="SAM" id="Coils"/>
    </source>
</evidence>
<evidence type="ECO:0000313" key="4">
    <source>
        <dbReference type="Proteomes" id="UP001516023"/>
    </source>
</evidence>
<dbReference type="PANTHER" id="PTHR43941">
    <property type="entry name" value="STRUCTURAL MAINTENANCE OF CHROMOSOMES PROTEIN 2"/>
    <property type="match status" value="1"/>
</dbReference>
<feature type="compositionally biased region" description="Low complexity" evidence="2">
    <location>
        <begin position="45"/>
        <end position="65"/>
    </location>
</feature>
<proteinExistence type="predicted"/>
<feature type="coiled-coil region" evidence="1">
    <location>
        <begin position="1252"/>
        <end position="1370"/>
    </location>
</feature>